<feature type="compositionally biased region" description="Basic and acidic residues" evidence="1">
    <location>
        <begin position="103"/>
        <end position="115"/>
    </location>
</feature>
<dbReference type="Proteomes" id="UP001595836">
    <property type="component" value="Unassembled WGS sequence"/>
</dbReference>
<evidence type="ECO:0000313" key="2">
    <source>
        <dbReference type="EMBL" id="MFC4755416.1"/>
    </source>
</evidence>
<sequence length="149" mass="16780">MARDNEQPILAVDAPARPRAADEWAEYLSSMQHRQLLLRVLGAVVKQWNGQVVVPDEADAVMERMFDLPAGSGCALRGGLPLPDAEQRLEKWRQELAEVERRGYERGRRDERCESINRTQEATVSAAVPTAGLSRQQRRAAERATFKAR</sequence>
<reference evidence="3" key="1">
    <citation type="journal article" date="2019" name="Int. J. Syst. Evol. Microbiol.">
        <title>The Global Catalogue of Microorganisms (GCM) 10K type strain sequencing project: providing services to taxonomists for standard genome sequencing and annotation.</title>
        <authorList>
            <consortium name="The Broad Institute Genomics Platform"/>
            <consortium name="The Broad Institute Genome Sequencing Center for Infectious Disease"/>
            <person name="Wu L."/>
            <person name="Ma J."/>
        </authorList>
    </citation>
    <scope>NUCLEOTIDE SEQUENCE [LARGE SCALE GENOMIC DNA]</scope>
    <source>
        <strain evidence="3">JCM 11882</strain>
    </source>
</reference>
<accession>A0ABV9PRD0</accession>
<keyword evidence="3" id="KW-1185">Reference proteome</keyword>
<proteinExistence type="predicted"/>
<evidence type="ECO:0000256" key="1">
    <source>
        <dbReference type="SAM" id="MobiDB-lite"/>
    </source>
</evidence>
<comment type="caution">
    <text evidence="2">The sequence shown here is derived from an EMBL/GenBank/DDBJ whole genome shotgun (WGS) entry which is preliminary data.</text>
</comment>
<organism evidence="2 3">
    <name type="scientific">Dietzia aurantiaca</name>
    <dbReference type="NCBI Taxonomy" id="983873"/>
    <lineage>
        <taxon>Bacteria</taxon>
        <taxon>Bacillati</taxon>
        <taxon>Actinomycetota</taxon>
        <taxon>Actinomycetes</taxon>
        <taxon>Mycobacteriales</taxon>
        <taxon>Dietziaceae</taxon>
        <taxon>Dietzia</taxon>
    </lineage>
</organism>
<feature type="region of interest" description="Disordered" evidence="1">
    <location>
        <begin position="103"/>
        <end position="149"/>
    </location>
</feature>
<feature type="compositionally biased region" description="Basic and acidic residues" evidence="1">
    <location>
        <begin position="139"/>
        <end position="149"/>
    </location>
</feature>
<dbReference type="EMBL" id="JBHSHP010000040">
    <property type="protein sequence ID" value="MFC4755416.1"/>
    <property type="molecule type" value="Genomic_DNA"/>
</dbReference>
<dbReference type="RefSeq" id="WP_380059641.1">
    <property type="nucleotide sequence ID" value="NZ_JBHSHP010000040.1"/>
</dbReference>
<protein>
    <submittedName>
        <fullName evidence="2">Uncharacterized protein</fullName>
    </submittedName>
</protein>
<gene>
    <name evidence="2" type="ORF">ACFO7U_11600</name>
</gene>
<name>A0ABV9PRD0_9ACTN</name>
<evidence type="ECO:0000313" key="3">
    <source>
        <dbReference type="Proteomes" id="UP001595836"/>
    </source>
</evidence>